<evidence type="ECO:0008006" key="4">
    <source>
        <dbReference type="Google" id="ProtNLM"/>
    </source>
</evidence>
<evidence type="ECO:0000313" key="2">
    <source>
        <dbReference type="EMBL" id="GGW52201.1"/>
    </source>
</evidence>
<evidence type="ECO:0000313" key="3">
    <source>
        <dbReference type="Proteomes" id="UP000634667"/>
    </source>
</evidence>
<keyword evidence="1" id="KW-1133">Transmembrane helix</keyword>
<dbReference type="InterPro" id="IPR021344">
    <property type="entry name" value="DUF2970"/>
</dbReference>
<sequence>MTTKQTTIWQVFKAVLGAFIGVQSEKQRLHDFQSRSAVPFIITGILLAAAFVGILILIVSLVLR</sequence>
<gene>
    <name evidence="2" type="ORF">GCM10008111_05250</name>
</gene>
<evidence type="ECO:0000256" key="1">
    <source>
        <dbReference type="SAM" id="Phobius"/>
    </source>
</evidence>
<proteinExistence type="predicted"/>
<dbReference type="Pfam" id="PF11174">
    <property type="entry name" value="DUF2970"/>
    <property type="match status" value="1"/>
</dbReference>
<protein>
    <recommendedName>
        <fullName evidence="4">DUF2970 domain-containing protein</fullName>
    </recommendedName>
</protein>
<organism evidence="2 3">
    <name type="scientific">Alishewanella tabrizica</name>
    <dbReference type="NCBI Taxonomy" id="671278"/>
    <lineage>
        <taxon>Bacteria</taxon>
        <taxon>Pseudomonadati</taxon>
        <taxon>Pseudomonadota</taxon>
        <taxon>Gammaproteobacteria</taxon>
        <taxon>Alteromonadales</taxon>
        <taxon>Alteromonadaceae</taxon>
        <taxon>Alishewanella</taxon>
    </lineage>
</organism>
<accession>A0ABQ2WEA6</accession>
<dbReference type="RefSeq" id="WP_189480228.1">
    <property type="nucleotide sequence ID" value="NZ_BMYR01000002.1"/>
</dbReference>
<dbReference type="EMBL" id="BMYR01000002">
    <property type="protein sequence ID" value="GGW52201.1"/>
    <property type="molecule type" value="Genomic_DNA"/>
</dbReference>
<dbReference type="Proteomes" id="UP000634667">
    <property type="component" value="Unassembled WGS sequence"/>
</dbReference>
<keyword evidence="1" id="KW-0812">Transmembrane</keyword>
<name>A0ABQ2WEA6_9ALTE</name>
<comment type="caution">
    <text evidence="2">The sequence shown here is derived from an EMBL/GenBank/DDBJ whole genome shotgun (WGS) entry which is preliminary data.</text>
</comment>
<keyword evidence="3" id="KW-1185">Reference proteome</keyword>
<keyword evidence="1" id="KW-0472">Membrane</keyword>
<reference evidence="3" key="1">
    <citation type="journal article" date="2019" name="Int. J. Syst. Evol. Microbiol.">
        <title>The Global Catalogue of Microorganisms (GCM) 10K type strain sequencing project: providing services to taxonomists for standard genome sequencing and annotation.</title>
        <authorList>
            <consortium name="The Broad Institute Genomics Platform"/>
            <consortium name="The Broad Institute Genome Sequencing Center for Infectious Disease"/>
            <person name="Wu L."/>
            <person name="Ma J."/>
        </authorList>
    </citation>
    <scope>NUCLEOTIDE SEQUENCE [LARGE SCALE GENOMIC DNA]</scope>
    <source>
        <strain evidence="3">KCTC 23723</strain>
    </source>
</reference>
<feature type="transmembrane region" description="Helical" evidence="1">
    <location>
        <begin position="37"/>
        <end position="63"/>
    </location>
</feature>